<dbReference type="Gene3D" id="3.30.420.10">
    <property type="entry name" value="Ribonuclease H-like superfamily/Ribonuclease H"/>
    <property type="match status" value="1"/>
</dbReference>
<dbReference type="OrthoDB" id="270189at2759"/>
<dbReference type="SUPFAM" id="SSF53098">
    <property type="entry name" value="Ribonuclease H-like"/>
    <property type="match status" value="1"/>
</dbReference>
<dbReference type="InterPro" id="IPR012337">
    <property type="entry name" value="RNaseH-like_sf"/>
</dbReference>
<evidence type="ECO:0000259" key="1">
    <source>
        <dbReference type="Pfam" id="PF00929"/>
    </source>
</evidence>
<feature type="domain" description="Exonuclease" evidence="1">
    <location>
        <begin position="1"/>
        <end position="51"/>
    </location>
</feature>
<keyword evidence="3" id="KW-1185">Reference proteome</keyword>
<name>A0A8J8NR15_HALGN</name>
<evidence type="ECO:0000313" key="3">
    <source>
        <dbReference type="Proteomes" id="UP000785679"/>
    </source>
</evidence>
<accession>A0A8J8NR15</accession>
<proteinExistence type="predicted"/>
<dbReference type="EMBL" id="RRYP01009610">
    <property type="protein sequence ID" value="TNV78945.1"/>
    <property type="molecule type" value="Genomic_DNA"/>
</dbReference>
<reference evidence="2" key="1">
    <citation type="submission" date="2019-06" db="EMBL/GenBank/DDBJ databases">
        <authorList>
            <person name="Zheng W."/>
        </authorList>
    </citation>
    <scope>NUCLEOTIDE SEQUENCE</scope>
    <source>
        <strain evidence="2">QDHG01</strain>
    </source>
</reference>
<evidence type="ECO:0000313" key="2">
    <source>
        <dbReference type="EMBL" id="TNV78945.1"/>
    </source>
</evidence>
<dbReference type="Proteomes" id="UP000785679">
    <property type="component" value="Unassembled WGS sequence"/>
</dbReference>
<organism evidence="2 3">
    <name type="scientific">Halteria grandinella</name>
    <dbReference type="NCBI Taxonomy" id="5974"/>
    <lineage>
        <taxon>Eukaryota</taxon>
        <taxon>Sar</taxon>
        <taxon>Alveolata</taxon>
        <taxon>Ciliophora</taxon>
        <taxon>Intramacronucleata</taxon>
        <taxon>Spirotrichea</taxon>
        <taxon>Stichotrichia</taxon>
        <taxon>Sporadotrichida</taxon>
        <taxon>Halteriidae</taxon>
        <taxon>Halteria</taxon>
    </lineage>
</organism>
<dbReference type="AlphaFoldDB" id="A0A8J8NR15"/>
<dbReference type="InterPro" id="IPR036397">
    <property type="entry name" value="RNaseH_sf"/>
</dbReference>
<dbReference type="InterPro" id="IPR013520">
    <property type="entry name" value="Ribonucl_H"/>
</dbReference>
<protein>
    <recommendedName>
        <fullName evidence="1">Exonuclease domain-containing protein</fullName>
    </recommendedName>
</protein>
<sequence length="67" mass="7976">MPNLYNFLHYRIVDVSTVKELAKRWFPSLPAMPKKLSHRALDDIEESIEELKYYQSRIFGDQFSGKQ</sequence>
<gene>
    <name evidence="2" type="ORF">FGO68_gene3211</name>
</gene>
<comment type="caution">
    <text evidence="2">The sequence shown here is derived from an EMBL/GenBank/DDBJ whole genome shotgun (WGS) entry which is preliminary data.</text>
</comment>
<dbReference type="Pfam" id="PF00929">
    <property type="entry name" value="RNase_T"/>
    <property type="match status" value="1"/>
</dbReference>
<dbReference type="GO" id="GO:0003676">
    <property type="term" value="F:nucleic acid binding"/>
    <property type="evidence" value="ECO:0007669"/>
    <property type="project" value="InterPro"/>
</dbReference>